<dbReference type="NCBIfam" id="NF001847">
    <property type="entry name" value="PRK00571.1-4"/>
    <property type="match status" value="1"/>
</dbReference>
<dbReference type="InterPro" id="IPR020546">
    <property type="entry name" value="ATP_synth_F1_dsu/esu_N"/>
</dbReference>
<evidence type="ECO:0000256" key="2">
    <source>
        <dbReference type="ARBA" id="ARBA00004202"/>
    </source>
</evidence>
<feature type="domain" description="ATP synthase epsilon subunit C-terminal" evidence="14">
    <location>
        <begin position="90"/>
        <end position="134"/>
    </location>
</feature>
<comment type="caution">
    <text evidence="16">The sequence shown here is derived from an EMBL/GenBank/DDBJ whole genome shotgun (WGS) entry which is preliminary data.</text>
</comment>
<dbReference type="GO" id="GO:0046933">
    <property type="term" value="F:proton-transporting ATP synthase activity, rotational mechanism"/>
    <property type="evidence" value="ECO:0007669"/>
    <property type="project" value="UniProtKB-UniRule"/>
</dbReference>
<dbReference type="InterPro" id="IPR001469">
    <property type="entry name" value="ATP_synth_F1_dsu/esu"/>
</dbReference>
<dbReference type="CDD" id="cd12152">
    <property type="entry name" value="F1-ATPase_delta"/>
    <property type="match status" value="1"/>
</dbReference>
<protein>
    <recommendedName>
        <fullName evidence="12">ATP synthase epsilon chain</fullName>
    </recommendedName>
    <alternativeName>
        <fullName evidence="12">ATP synthase F1 sector epsilon subunit</fullName>
    </alternativeName>
    <alternativeName>
        <fullName evidence="12">F-ATPase epsilon subunit</fullName>
    </alternativeName>
</protein>
<dbReference type="FunFam" id="2.60.15.10:FF:000001">
    <property type="entry name" value="ATP synthase epsilon chain"/>
    <property type="match status" value="1"/>
</dbReference>
<gene>
    <name evidence="12" type="primary">atpC</name>
    <name evidence="16" type="ORF">GZ085_06670</name>
</gene>
<dbReference type="Gene3D" id="1.20.5.440">
    <property type="entry name" value="ATP synthase delta/epsilon subunit, C-terminal domain"/>
    <property type="match status" value="1"/>
</dbReference>
<dbReference type="PANTHER" id="PTHR13822:SF10">
    <property type="entry name" value="ATP SYNTHASE EPSILON CHAIN, CHLOROPLASTIC"/>
    <property type="match status" value="1"/>
</dbReference>
<comment type="subunit">
    <text evidence="4 12 13">F-type ATPases have 2 components, CF(1) - the catalytic core - and CF(0) - the membrane proton channel. CF(1) has five subunits: alpha(3), beta(3), gamma(1), delta(1), epsilon(1). CF(0) has three main subunits: a, b and c.</text>
</comment>
<dbReference type="NCBIfam" id="TIGR01216">
    <property type="entry name" value="ATP_synt_epsi"/>
    <property type="match status" value="1"/>
</dbReference>
<dbReference type="GO" id="GO:0005886">
    <property type="term" value="C:plasma membrane"/>
    <property type="evidence" value="ECO:0007669"/>
    <property type="project" value="UniProtKB-SubCell"/>
</dbReference>
<dbReference type="GO" id="GO:0005524">
    <property type="term" value="F:ATP binding"/>
    <property type="evidence" value="ECO:0007669"/>
    <property type="project" value="UniProtKB-UniRule"/>
</dbReference>
<accession>A0A7C9P5B7</accession>
<dbReference type="SUPFAM" id="SSF51344">
    <property type="entry name" value="Epsilon subunit of F1F0-ATP synthase N-terminal domain"/>
    <property type="match status" value="1"/>
</dbReference>
<dbReference type="InterPro" id="IPR036771">
    <property type="entry name" value="ATPsynth_dsu/esu_N"/>
</dbReference>
<evidence type="ECO:0000256" key="13">
    <source>
        <dbReference type="RuleBase" id="RU003656"/>
    </source>
</evidence>
<evidence type="ECO:0000256" key="9">
    <source>
        <dbReference type="ARBA" id="ARBA00023136"/>
    </source>
</evidence>
<comment type="subcellular location">
    <subcellularLocation>
        <location evidence="2 12">Cell membrane</location>
        <topology evidence="2 12">Peripheral membrane protein</topology>
    </subcellularLocation>
</comment>
<sequence length="138" mass="14758">MAMTIHVDIVSAEKSLYSGPAEVVIAPGQRGELGIYPRHTPLLTTLKPGAVRIKVPNQEEEELVYVSGGILEVQPNTVTILSDSAIRGADLDEAKALEAMHAAEEAMKDKAASIDYAQAQIELAQAVAQLAAIKKLRK</sequence>
<feature type="domain" description="ATP synthase F1 complex delta/epsilon subunit N-terminal" evidence="15">
    <location>
        <begin position="5"/>
        <end position="85"/>
    </location>
</feature>
<evidence type="ECO:0000256" key="6">
    <source>
        <dbReference type="ARBA" id="ARBA00022475"/>
    </source>
</evidence>
<dbReference type="AlphaFoldDB" id="A0A7C9P5B7"/>
<reference evidence="16 17" key="1">
    <citation type="submission" date="2019-09" db="EMBL/GenBank/DDBJ databases">
        <title>H2 Metabolism Revealed by Metagenomic Analysis in Subglacial Sediment of East Antarctica.</title>
        <authorList>
            <person name="Yang Z."/>
            <person name="Zhang Y."/>
            <person name="Lv Y."/>
            <person name="Yan W."/>
            <person name="Xiao X."/>
            <person name="Sun B."/>
            <person name="Ma H."/>
        </authorList>
    </citation>
    <scope>NUCLEOTIDE SEQUENCE [LARGE SCALE GENOMIC DNA]</scope>
    <source>
        <strain evidence="16">Bin2_2</strain>
    </source>
</reference>
<evidence type="ECO:0000313" key="16">
    <source>
        <dbReference type="EMBL" id="NDP48069.1"/>
    </source>
</evidence>
<evidence type="ECO:0000256" key="3">
    <source>
        <dbReference type="ARBA" id="ARBA00005712"/>
    </source>
</evidence>
<keyword evidence="5 12" id="KW-0813">Transport</keyword>
<dbReference type="Proteomes" id="UP000483432">
    <property type="component" value="Unassembled WGS sequence"/>
</dbReference>
<keyword evidence="8 12" id="KW-0406">Ion transport</keyword>
<dbReference type="SUPFAM" id="SSF46604">
    <property type="entry name" value="Epsilon subunit of F1F0-ATP synthase C-terminal domain"/>
    <property type="match status" value="1"/>
</dbReference>
<evidence type="ECO:0000259" key="14">
    <source>
        <dbReference type="Pfam" id="PF00401"/>
    </source>
</evidence>
<dbReference type="PANTHER" id="PTHR13822">
    <property type="entry name" value="ATP SYNTHASE DELTA/EPSILON CHAIN"/>
    <property type="match status" value="1"/>
</dbReference>
<dbReference type="GO" id="GO:0045259">
    <property type="term" value="C:proton-transporting ATP synthase complex"/>
    <property type="evidence" value="ECO:0007669"/>
    <property type="project" value="UniProtKB-KW"/>
</dbReference>
<keyword evidence="9 12" id="KW-0472">Membrane</keyword>
<evidence type="ECO:0000256" key="11">
    <source>
        <dbReference type="ARBA" id="ARBA00023310"/>
    </source>
</evidence>
<evidence type="ECO:0000256" key="5">
    <source>
        <dbReference type="ARBA" id="ARBA00022448"/>
    </source>
</evidence>
<proteinExistence type="inferred from homology"/>
<keyword evidence="10 12" id="KW-0139">CF(1)</keyword>
<dbReference type="Gene3D" id="2.60.15.10">
    <property type="entry name" value="F0F1 ATP synthase delta/epsilon subunit, N-terminal"/>
    <property type="match status" value="1"/>
</dbReference>
<evidence type="ECO:0000313" key="17">
    <source>
        <dbReference type="Proteomes" id="UP000483432"/>
    </source>
</evidence>
<evidence type="ECO:0000256" key="4">
    <source>
        <dbReference type="ARBA" id="ARBA00011648"/>
    </source>
</evidence>
<evidence type="ECO:0000256" key="8">
    <source>
        <dbReference type="ARBA" id="ARBA00023065"/>
    </source>
</evidence>
<dbReference type="Pfam" id="PF00401">
    <property type="entry name" value="ATP-synt_DE"/>
    <property type="match status" value="1"/>
</dbReference>
<keyword evidence="7 12" id="KW-0375">Hydrogen ion transport</keyword>
<evidence type="ECO:0000256" key="1">
    <source>
        <dbReference type="ARBA" id="ARBA00003543"/>
    </source>
</evidence>
<dbReference type="Pfam" id="PF02823">
    <property type="entry name" value="ATP-synt_DE_N"/>
    <property type="match status" value="1"/>
</dbReference>
<organism evidence="16 17">
    <name type="scientific">Sulfuriferula multivorans</name>
    <dbReference type="NCBI Taxonomy" id="1559896"/>
    <lineage>
        <taxon>Bacteria</taxon>
        <taxon>Pseudomonadati</taxon>
        <taxon>Pseudomonadota</taxon>
        <taxon>Betaproteobacteria</taxon>
        <taxon>Nitrosomonadales</taxon>
        <taxon>Sulfuricellaceae</taxon>
        <taxon>Sulfuriferula</taxon>
    </lineage>
</organism>
<dbReference type="HAMAP" id="MF_00530">
    <property type="entry name" value="ATP_synth_epsil_bac"/>
    <property type="match status" value="1"/>
</dbReference>
<evidence type="ECO:0000259" key="15">
    <source>
        <dbReference type="Pfam" id="PF02823"/>
    </source>
</evidence>
<comment type="function">
    <text evidence="1 12">Produces ATP from ADP in the presence of a proton gradient across the membrane.</text>
</comment>
<comment type="similarity">
    <text evidence="3 12 13">Belongs to the ATPase epsilon chain family.</text>
</comment>
<evidence type="ECO:0000256" key="7">
    <source>
        <dbReference type="ARBA" id="ARBA00022781"/>
    </source>
</evidence>
<dbReference type="InterPro" id="IPR036794">
    <property type="entry name" value="ATP_F1_dsu/esu_C_sf"/>
</dbReference>
<keyword evidence="6 12" id="KW-1003">Cell membrane</keyword>
<evidence type="ECO:0000256" key="12">
    <source>
        <dbReference type="HAMAP-Rule" id="MF_00530"/>
    </source>
</evidence>
<name>A0A7C9P5B7_9PROT</name>
<evidence type="ECO:0000256" key="10">
    <source>
        <dbReference type="ARBA" id="ARBA00023196"/>
    </source>
</evidence>
<dbReference type="InterPro" id="IPR020547">
    <property type="entry name" value="ATP_synth_F1_esu_C"/>
</dbReference>
<dbReference type="EMBL" id="JAAFGW010000078">
    <property type="protein sequence ID" value="NDP48069.1"/>
    <property type="molecule type" value="Genomic_DNA"/>
</dbReference>
<keyword evidence="11 12" id="KW-0066">ATP synthesis</keyword>